<feature type="compositionally biased region" description="Basic and acidic residues" evidence="1">
    <location>
        <begin position="38"/>
        <end position="47"/>
    </location>
</feature>
<feature type="region of interest" description="Disordered" evidence="1">
    <location>
        <begin position="37"/>
        <end position="66"/>
    </location>
</feature>
<accession>A0ABM9DRQ6</accession>
<protein>
    <submittedName>
        <fullName evidence="2">Uncharacterized protein</fullName>
    </submittedName>
</protein>
<sequence>MLVVHSTGIRLCSRRDGQRPSRVPGFLKLIPITCLTRRSPDTHRNGREPFTPPTHPWASRPLRNSE</sequence>
<keyword evidence="3" id="KW-1185">Reference proteome</keyword>
<evidence type="ECO:0000256" key="1">
    <source>
        <dbReference type="SAM" id="MobiDB-lite"/>
    </source>
</evidence>
<proteinExistence type="predicted"/>
<comment type="caution">
    <text evidence="2">The sequence shown here is derived from an EMBL/GenBank/DDBJ whole genome shotgun (WGS) entry which is preliminary data.</text>
</comment>
<organism evidence="2 3">
    <name type="scientific">Mesorhizobium escarrei</name>
    <dbReference type="NCBI Taxonomy" id="666018"/>
    <lineage>
        <taxon>Bacteria</taxon>
        <taxon>Pseudomonadati</taxon>
        <taxon>Pseudomonadota</taxon>
        <taxon>Alphaproteobacteria</taxon>
        <taxon>Hyphomicrobiales</taxon>
        <taxon>Phyllobacteriaceae</taxon>
        <taxon>Mesorhizobium</taxon>
    </lineage>
</organism>
<dbReference type="EMBL" id="CAKXZT010000116">
    <property type="protein sequence ID" value="CAH2399369.1"/>
    <property type="molecule type" value="Genomic_DNA"/>
</dbReference>
<reference evidence="2 3" key="1">
    <citation type="submission" date="2022-03" db="EMBL/GenBank/DDBJ databases">
        <authorList>
            <person name="Brunel B."/>
        </authorList>
    </citation>
    <scope>NUCLEOTIDE SEQUENCE [LARGE SCALE GENOMIC DNA]</scope>
    <source>
        <strain evidence="2">STM5069sample</strain>
    </source>
</reference>
<evidence type="ECO:0000313" key="2">
    <source>
        <dbReference type="EMBL" id="CAH2399369.1"/>
    </source>
</evidence>
<gene>
    <name evidence="2" type="ORF">MES5069_220127</name>
</gene>
<dbReference type="Proteomes" id="UP001153050">
    <property type="component" value="Unassembled WGS sequence"/>
</dbReference>
<name>A0ABM9DRQ6_9HYPH</name>
<evidence type="ECO:0000313" key="3">
    <source>
        <dbReference type="Proteomes" id="UP001153050"/>
    </source>
</evidence>